<sequence>MQDRFSGEDRHARHLLYLVPSIKVNNSQELSEAAKGMLFWENDLSFPKSLGNELRRWQTMWQSAEKELQNNLLLALGACDEDTFPNIHRLLLIACTLPISSAEAERSFSLMKRIKTCTRSTMSEERFSDLAVIAMHYPERFEVDEICEAFVKAHPRRLFQATLFD</sequence>
<proteinExistence type="predicted"/>
<dbReference type="GO" id="GO:0046983">
    <property type="term" value="F:protein dimerization activity"/>
    <property type="evidence" value="ECO:0007669"/>
    <property type="project" value="InterPro"/>
</dbReference>
<reference evidence="2 3" key="1">
    <citation type="submission" date="2022-05" db="EMBL/GenBank/DDBJ databases">
        <authorList>
            <consortium name="Genoscope - CEA"/>
            <person name="William W."/>
        </authorList>
    </citation>
    <scope>NUCLEOTIDE SEQUENCE [LARGE SCALE GENOMIC DNA]</scope>
</reference>
<name>A0AAU9Y6F3_9CNID</name>
<accession>A0AAU9Y6F3</accession>
<dbReference type="SUPFAM" id="SSF53098">
    <property type="entry name" value="Ribonuclease H-like"/>
    <property type="match status" value="1"/>
</dbReference>
<comment type="caution">
    <text evidence="2">The sequence shown here is derived from an EMBL/GenBank/DDBJ whole genome shotgun (WGS) entry which is preliminary data.</text>
</comment>
<protein>
    <recommendedName>
        <fullName evidence="1">HAT C-terminal dimerisation domain-containing protein</fullName>
    </recommendedName>
</protein>
<dbReference type="InterPro" id="IPR008906">
    <property type="entry name" value="HATC_C_dom"/>
</dbReference>
<dbReference type="Pfam" id="PF05699">
    <property type="entry name" value="Dimer_Tnp_hAT"/>
    <property type="match status" value="1"/>
</dbReference>
<dbReference type="PANTHER" id="PTHR46289">
    <property type="entry name" value="52 KDA REPRESSOR OF THE INHIBITOR OF THE PROTEIN KINASE-LIKE PROTEIN-RELATED"/>
    <property type="match status" value="1"/>
</dbReference>
<dbReference type="Proteomes" id="UP001159428">
    <property type="component" value="Unassembled WGS sequence"/>
</dbReference>
<organism evidence="2 3">
    <name type="scientific">Pocillopora meandrina</name>
    <dbReference type="NCBI Taxonomy" id="46732"/>
    <lineage>
        <taxon>Eukaryota</taxon>
        <taxon>Metazoa</taxon>
        <taxon>Cnidaria</taxon>
        <taxon>Anthozoa</taxon>
        <taxon>Hexacorallia</taxon>
        <taxon>Scleractinia</taxon>
        <taxon>Astrocoeniina</taxon>
        <taxon>Pocilloporidae</taxon>
        <taxon>Pocillopora</taxon>
    </lineage>
</organism>
<keyword evidence="3" id="KW-1185">Reference proteome</keyword>
<dbReference type="EMBL" id="CALNXJ010000228">
    <property type="protein sequence ID" value="CAH3170010.1"/>
    <property type="molecule type" value="Genomic_DNA"/>
</dbReference>
<evidence type="ECO:0000259" key="1">
    <source>
        <dbReference type="Pfam" id="PF05699"/>
    </source>
</evidence>
<feature type="domain" description="HAT C-terminal dimerisation" evidence="1">
    <location>
        <begin position="78"/>
        <end position="136"/>
    </location>
</feature>
<gene>
    <name evidence="2" type="ORF">PMEA_00013004</name>
</gene>
<dbReference type="AlphaFoldDB" id="A0AAU9Y6F3"/>
<evidence type="ECO:0000313" key="2">
    <source>
        <dbReference type="EMBL" id="CAH3170010.1"/>
    </source>
</evidence>
<evidence type="ECO:0000313" key="3">
    <source>
        <dbReference type="Proteomes" id="UP001159428"/>
    </source>
</evidence>
<dbReference type="InterPro" id="IPR012337">
    <property type="entry name" value="RNaseH-like_sf"/>
</dbReference>
<dbReference type="InterPro" id="IPR052958">
    <property type="entry name" value="IFN-induced_PKR_regulator"/>
</dbReference>
<dbReference type="PANTHER" id="PTHR46289:SF14">
    <property type="entry name" value="DUF4371 DOMAIN-CONTAINING PROTEIN"/>
    <property type="match status" value="1"/>
</dbReference>